<comment type="caution">
    <text evidence="7">The sequence shown here is derived from an EMBL/GenBank/DDBJ whole genome shotgun (WGS) entry which is preliminary data.</text>
</comment>
<evidence type="ECO:0000259" key="5">
    <source>
        <dbReference type="Pfam" id="PF01266"/>
    </source>
</evidence>
<proteinExistence type="predicted"/>
<evidence type="ECO:0000259" key="6">
    <source>
        <dbReference type="Pfam" id="PF16901"/>
    </source>
</evidence>
<evidence type="ECO:0000256" key="3">
    <source>
        <dbReference type="ARBA" id="ARBA00022827"/>
    </source>
</evidence>
<evidence type="ECO:0000313" key="8">
    <source>
        <dbReference type="Proteomes" id="UP001166191"/>
    </source>
</evidence>
<dbReference type="InterPro" id="IPR006076">
    <property type="entry name" value="FAD-dep_OxRdtase"/>
</dbReference>
<dbReference type="PANTHER" id="PTHR11985">
    <property type="entry name" value="GLYCEROL-3-PHOSPHATE DEHYDROGENASE"/>
    <property type="match status" value="1"/>
</dbReference>
<dbReference type="PANTHER" id="PTHR11985:SF15">
    <property type="entry name" value="GLYCEROL-3-PHOSPHATE DEHYDROGENASE, MITOCHONDRIAL"/>
    <property type="match status" value="1"/>
</dbReference>
<dbReference type="EMBL" id="JAHKNG010000018">
    <property type="protein sequence ID" value="MBU3030727.1"/>
    <property type="molecule type" value="Genomic_DNA"/>
</dbReference>
<gene>
    <name evidence="7" type="ORF">KNW02_11445</name>
</gene>
<comment type="cofactor">
    <cofactor evidence="1">
        <name>FAD</name>
        <dbReference type="ChEBI" id="CHEBI:57692"/>
    </cofactor>
</comment>
<name>A0ABS6ALG2_9RHOB</name>
<keyword evidence="3" id="KW-0274">FAD</keyword>
<protein>
    <submittedName>
        <fullName evidence="7">Glycerol-3-phosphate dehydrogenase/oxidase</fullName>
    </submittedName>
</protein>
<dbReference type="RefSeq" id="WP_216033403.1">
    <property type="nucleotide sequence ID" value="NZ_JAHKNG010000018.1"/>
</dbReference>
<keyword evidence="2" id="KW-0285">Flavoprotein</keyword>
<keyword evidence="8" id="KW-1185">Reference proteome</keyword>
<organism evidence="7 8">
    <name type="scientific">Paracoccus marinaquae</name>
    <dbReference type="NCBI Taxonomy" id="2841926"/>
    <lineage>
        <taxon>Bacteria</taxon>
        <taxon>Pseudomonadati</taxon>
        <taxon>Pseudomonadota</taxon>
        <taxon>Alphaproteobacteria</taxon>
        <taxon>Rhodobacterales</taxon>
        <taxon>Paracoccaceae</taxon>
        <taxon>Paracoccus</taxon>
    </lineage>
</organism>
<dbReference type="InterPro" id="IPR000447">
    <property type="entry name" value="G3P_DH_FAD-dep"/>
</dbReference>
<reference evidence="7" key="1">
    <citation type="submission" date="2021-06" db="EMBL/GenBank/DDBJ databases">
        <title>Paracoccus bacterium XHP0099 sp. nov., isolated from the surface waters of the Yellow Sea.</title>
        <authorList>
            <person name="Xue H."/>
            <person name="Zhang D."/>
        </authorList>
    </citation>
    <scope>NUCLEOTIDE SEQUENCE</scope>
    <source>
        <strain evidence="7">XHP0099</strain>
    </source>
</reference>
<dbReference type="Proteomes" id="UP001166191">
    <property type="component" value="Unassembled WGS sequence"/>
</dbReference>
<evidence type="ECO:0000313" key="7">
    <source>
        <dbReference type="EMBL" id="MBU3030727.1"/>
    </source>
</evidence>
<dbReference type="InterPro" id="IPR031656">
    <property type="entry name" value="DAO_C"/>
</dbReference>
<dbReference type="Pfam" id="PF01266">
    <property type="entry name" value="DAO"/>
    <property type="match status" value="1"/>
</dbReference>
<sequence>MGSDSPKDIIVVGGGINGAAIARGAALRGLGVLLLEADDFGAGASGHNGRMIHGGLRYLETAQIGLVREALRERAVLQKIAPHIVHPQTLMIPRHKGGGHPDWKVRLGLLALDILAMGGAPRHRSLSRAKALQRVPSLRDAGLNGAYVMHDAFAAHAERLTIEHIVDAAEHGTDLRNRCRVVDIRREAGALTVRWSGATGAGRCTALAVVNATGAWADEMLSVATVATDPLVTKAMGSFVVLRRFDGAPDEAVFFEARSDGRPVIMVPWLGNLLVGTTDRVIEGPVSAAQATRDDIDYLFDAIGHTFKAGRIQRSDILYTYSGVRPLPRQSGPSHKIGRGHVIHRHEGDLDGLFTVLGGKLSTCRSLAEEVTDSLGAFIGANHVASVTATTVLPGAAPQDAREVLAASPLGASSRDRLLGLYGERAAKIAQLCDGSRDLAEVIDPASGAIAAEFVFAVEREFAQSLSDILLRRTLLGYHAGRGLHLLPAFEAVASRHLGWSAARIARDIADYRSYLRLTDGARFHETASPPTSSERVA</sequence>
<evidence type="ECO:0000256" key="4">
    <source>
        <dbReference type="ARBA" id="ARBA00023002"/>
    </source>
</evidence>
<feature type="domain" description="FAD dependent oxidoreductase" evidence="5">
    <location>
        <begin position="8"/>
        <end position="358"/>
    </location>
</feature>
<keyword evidence="4" id="KW-0560">Oxidoreductase</keyword>
<feature type="domain" description="Alpha-glycerophosphate oxidase C-terminal" evidence="6">
    <location>
        <begin position="386"/>
        <end position="504"/>
    </location>
</feature>
<evidence type="ECO:0000256" key="2">
    <source>
        <dbReference type="ARBA" id="ARBA00022630"/>
    </source>
</evidence>
<evidence type="ECO:0000256" key="1">
    <source>
        <dbReference type="ARBA" id="ARBA00001974"/>
    </source>
</evidence>
<accession>A0ABS6ALG2</accession>
<dbReference type="Pfam" id="PF16901">
    <property type="entry name" value="DAO_C"/>
    <property type="match status" value="1"/>
</dbReference>